<dbReference type="RefSeq" id="WP_253839285.1">
    <property type="nucleotide sequence ID" value="NZ_JAMTCS010000015.1"/>
</dbReference>
<reference evidence="7" key="1">
    <citation type="submission" date="2022-06" db="EMBL/GenBank/DDBJ databases">
        <title>Genomic Encyclopedia of Archaeal and Bacterial Type Strains, Phase II (KMG-II): from individual species to whole genera.</title>
        <authorList>
            <person name="Goeker M."/>
        </authorList>
    </citation>
    <scope>NUCLEOTIDE SEQUENCE</scope>
    <source>
        <strain evidence="7">DSM 26652</strain>
    </source>
</reference>
<keyword evidence="2 4" id="KW-0238">DNA-binding</keyword>
<dbReference type="GO" id="GO:0000976">
    <property type="term" value="F:transcription cis-regulatory region binding"/>
    <property type="evidence" value="ECO:0007669"/>
    <property type="project" value="TreeGrafter"/>
</dbReference>
<evidence type="ECO:0000313" key="8">
    <source>
        <dbReference type="Proteomes" id="UP001139493"/>
    </source>
</evidence>
<dbReference type="Gene3D" id="1.10.10.60">
    <property type="entry name" value="Homeodomain-like"/>
    <property type="match status" value="1"/>
</dbReference>
<evidence type="ECO:0000259" key="6">
    <source>
        <dbReference type="PROSITE" id="PS50977"/>
    </source>
</evidence>
<dbReference type="GO" id="GO:0045892">
    <property type="term" value="P:negative regulation of DNA-templated transcription"/>
    <property type="evidence" value="ECO:0007669"/>
    <property type="project" value="InterPro"/>
</dbReference>
<dbReference type="PROSITE" id="PS50977">
    <property type="entry name" value="HTH_TETR_2"/>
    <property type="match status" value="1"/>
</dbReference>
<organism evidence="7 8">
    <name type="scientific">Promicromonospora thailandica</name>
    <dbReference type="NCBI Taxonomy" id="765201"/>
    <lineage>
        <taxon>Bacteria</taxon>
        <taxon>Bacillati</taxon>
        <taxon>Actinomycetota</taxon>
        <taxon>Actinomycetes</taxon>
        <taxon>Micrococcales</taxon>
        <taxon>Promicromonosporaceae</taxon>
        <taxon>Promicromonospora</taxon>
    </lineage>
</organism>
<dbReference type="SUPFAM" id="SSF48498">
    <property type="entry name" value="Tetracyclin repressor-like, C-terminal domain"/>
    <property type="match status" value="1"/>
</dbReference>
<feature type="region of interest" description="Disordered" evidence="5">
    <location>
        <begin position="35"/>
        <end position="69"/>
    </location>
</feature>
<dbReference type="EMBL" id="JAMTCS010000015">
    <property type="protein sequence ID" value="MCP2266977.1"/>
    <property type="molecule type" value="Genomic_DNA"/>
</dbReference>
<dbReference type="Proteomes" id="UP001139493">
    <property type="component" value="Unassembled WGS sequence"/>
</dbReference>
<evidence type="ECO:0000256" key="3">
    <source>
        <dbReference type="ARBA" id="ARBA00023163"/>
    </source>
</evidence>
<evidence type="ECO:0000256" key="1">
    <source>
        <dbReference type="ARBA" id="ARBA00023015"/>
    </source>
</evidence>
<dbReference type="InterPro" id="IPR001647">
    <property type="entry name" value="HTH_TetR"/>
</dbReference>
<keyword evidence="8" id="KW-1185">Reference proteome</keyword>
<gene>
    <name evidence="7" type="ORF">APR03_004349</name>
</gene>
<name>A0A9X2G4H1_9MICO</name>
<protein>
    <submittedName>
        <fullName evidence="7">Transcriptional regulator, TetR family</fullName>
    </submittedName>
</protein>
<dbReference type="PANTHER" id="PTHR30055:SF151">
    <property type="entry name" value="TRANSCRIPTIONAL REGULATORY PROTEIN"/>
    <property type="match status" value="1"/>
</dbReference>
<dbReference type="AlphaFoldDB" id="A0A9X2G4H1"/>
<sequence>MPASECVECGRGLGPAAGTGRPRRYCSRACRSRAYRRRRDEGRREQRRREQGRTGGARRLGPPPGPAATERHHLVEVAVGLADAAGVRAVTLRTVADRAGVPLTEVRRLLGGRDRLVEAMVQHLMAGPRAGPARPDGGDPAATLRALAQAEWAAYRRHPWLVQVLASSRPPLVPAVLDAARTGVEAFVALGVGPPSALGRYVALSGYVQGMALLLLAEHDEARSATSYPAWWVRELDRLERTGARRRHGWLDAATGGAPPGAFGSDVETWFRDGLDRVLAGLVSLPPAGEP</sequence>
<dbReference type="PANTHER" id="PTHR30055">
    <property type="entry name" value="HTH-TYPE TRANSCRIPTIONAL REGULATOR RUTR"/>
    <property type="match status" value="1"/>
</dbReference>
<accession>A0A9X2G4H1</accession>
<evidence type="ECO:0000256" key="2">
    <source>
        <dbReference type="ARBA" id="ARBA00023125"/>
    </source>
</evidence>
<feature type="DNA-binding region" description="H-T-H motif" evidence="4">
    <location>
        <begin position="91"/>
        <end position="110"/>
    </location>
</feature>
<dbReference type="InterPro" id="IPR004111">
    <property type="entry name" value="Repressor_TetR_C"/>
</dbReference>
<dbReference type="Pfam" id="PF02909">
    <property type="entry name" value="TetR_C_1"/>
    <property type="match status" value="1"/>
</dbReference>
<dbReference type="Gene3D" id="1.10.357.10">
    <property type="entry name" value="Tetracycline Repressor, domain 2"/>
    <property type="match status" value="1"/>
</dbReference>
<feature type="compositionally biased region" description="Basic and acidic residues" evidence="5">
    <location>
        <begin position="38"/>
        <end position="52"/>
    </location>
</feature>
<keyword evidence="1" id="KW-0805">Transcription regulation</keyword>
<comment type="caution">
    <text evidence="7">The sequence shown here is derived from an EMBL/GenBank/DDBJ whole genome shotgun (WGS) entry which is preliminary data.</text>
</comment>
<proteinExistence type="predicted"/>
<dbReference type="SUPFAM" id="SSF46689">
    <property type="entry name" value="Homeodomain-like"/>
    <property type="match status" value="1"/>
</dbReference>
<feature type="domain" description="HTH tetR-type" evidence="6">
    <location>
        <begin position="68"/>
        <end position="128"/>
    </location>
</feature>
<dbReference type="InterPro" id="IPR050109">
    <property type="entry name" value="HTH-type_TetR-like_transc_reg"/>
</dbReference>
<evidence type="ECO:0000256" key="5">
    <source>
        <dbReference type="SAM" id="MobiDB-lite"/>
    </source>
</evidence>
<evidence type="ECO:0000313" key="7">
    <source>
        <dbReference type="EMBL" id="MCP2266977.1"/>
    </source>
</evidence>
<keyword evidence="3" id="KW-0804">Transcription</keyword>
<evidence type="ECO:0000256" key="4">
    <source>
        <dbReference type="PROSITE-ProRule" id="PRU00335"/>
    </source>
</evidence>
<dbReference type="GO" id="GO:0003700">
    <property type="term" value="F:DNA-binding transcription factor activity"/>
    <property type="evidence" value="ECO:0007669"/>
    <property type="project" value="TreeGrafter"/>
</dbReference>
<dbReference type="InterPro" id="IPR036271">
    <property type="entry name" value="Tet_transcr_reg_TetR-rel_C_sf"/>
</dbReference>
<dbReference type="InterPro" id="IPR009057">
    <property type="entry name" value="Homeodomain-like_sf"/>
</dbReference>